<evidence type="ECO:0000313" key="2">
    <source>
        <dbReference type="EMBL" id="MFC6440361.1"/>
    </source>
</evidence>
<feature type="transmembrane region" description="Helical" evidence="1">
    <location>
        <begin position="101"/>
        <end position="121"/>
    </location>
</feature>
<keyword evidence="1" id="KW-1133">Transmembrane helix</keyword>
<keyword evidence="2" id="KW-0675">Receptor</keyword>
<feature type="transmembrane region" description="Helical" evidence="1">
    <location>
        <begin position="69"/>
        <end position="89"/>
    </location>
</feature>
<reference evidence="3" key="1">
    <citation type="journal article" date="2019" name="Int. J. Syst. Evol. Microbiol.">
        <title>The Global Catalogue of Microorganisms (GCM) 10K type strain sequencing project: providing services to taxonomists for standard genome sequencing and annotation.</title>
        <authorList>
            <consortium name="The Broad Institute Genomics Platform"/>
            <consortium name="The Broad Institute Genome Sequencing Center for Infectious Disease"/>
            <person name="Wu L."/>
            <person name="Ma J."/>
        </authorList>
    </citation>
    <scope>NUCLEOTIDE SEQUENCE [LARGE SCALE GENOMIC DNA]</scope>
    <source>
        <strain evidence="3">CGMCC 1.16031</strain>
    </source>
</reference>
<protein>
    <submittedName>
        <fullName evidence="2">TonB-dependent receptor</fullName>
    </submittedName>
</protein>
<organism evidence="2 3">
    <name type="scientific">Pseudobowmanella zhangzhouensis</name>
    <dbReference type="NCBI Taxonomy" id="1537679"/>
    <lineage>
        <taxon>Bacteria</taxon>
        <taxon>Pseudomonadati</taxon>
        <taxon>Pseudomonadota</taxon>
        <taxon>Gammaproteobacteria</taxon>
        <taxon>Alteromonadales</taxon>
        <taxon>Alteromonadaceae</taxon>
    </lineage>
</organism>
<dbReference type="EMBL" id="JBHSUS010000001">
    <property type="protein sequence ID" value="MFC6440361.1"/>
    <property type="molecule type" value="Genomic_DNA"/>
</dbReference>
<accession>A0ABW1XKP2</accession>
<keyword evidence="1" id="KW-0472">Membrane</keyword>
<keyword evidence="3" id="KW-1185">Reference proteome</keyword>
<dbReference type="InterPro" id="IPR036927">
    <property type="entry name" value="Cyt_c_oxase-like_su1_sf"/>
</dbReference>
<name>A0ABW1XKP2_9ALTE</name>
<evidence type="ECO:0000256" key="1">
    <source>
        <dbReference type="SAM" id="Phobius"/>
    </source>
</evidence>
<evidence type="ECO:0000313" key="3">
    <source>
        <dbReference type="Proteomes" id="UP001596364"/>
    </source>
</evidence>
<sequence>MERKYLMTGFGYAIVGLLLGMHMAASHNHVQMPTHAHIMLVGFVVSVIYAIAYKLWLPADSGATGMGKAQYWAHQLGTLGLVVGLYSMYSGMMPGETIGPVLGVFSLITFIGLVLMKVMLIKATKAS</sequence>
<proteinExistence type="predicted"/>
<feature type="transmembrane region" description="Helical" evidence="1">
    <location>
        <begin position="5"/>
        <end position="25"/>
    </location>
</feature>
<comment type="caution">
    <text evidence="2">The sequence shown here is derived from an EMBL/GenBank/DDBJ whole genome shotgun (WGS) entry which is preliminary data.</text>
</comment>
<gene>
    <name evidence="2" type="ORF">ACFP85_09400</name>
</gene>
<dbReference type="SUPFAM" id="SSF81442">
    <property type="entry name" value="Cytochrome c oxidase subunit I-like"/>
    <property type="match status" value="1"/>
</dbReference>
<keyword evidence="1" id="KW-0812">Transmembrane</keyword>
<dbReference type="RefSeq" id="WP_131258159.1">
    <property type="nucleotide sequence ID" value="NZ_JBHSUS010000001.1"/>
</dbReference>
<dbReference type="Proteomes" id="UP001596364">
    <property type="component" value="Unassembled WGS sequence"/>
</dbReference>
<feature type="transmembrane region" description="Helical" evidence="1">
    <location>
        <begin position="37"/>
        <end position="57"/>
    </location>
</feature>